<evidence type="ECO:0000313" key="6">
    <source>
        <dbReference type="EMBL" id="MBU3064930.1"/>
    </source>
</evidence>
<keyword evidence="3" id="KW-0804">Transcription</keyword>
<feature type="domain" description="HTH tetR-type" evidence="5">
    <location>
        <begin position="3"/>
        <end position="63"/>
    </location>
</feature>
<evidence type="ECO:0000256" key="3">
    <source>
        <dbReference type="ARBA" id="ARBA00023163"/>
    </source>
</evidence>
<dbReference type="Gene3D" id="1.10.357.10">
    <property type="entry name" value="Tetracycline Repressor, domain 2"/>
    <property type="match status" value="1"/>
</dbReference>
<dbReference type="PANTHER" id="PTHR47506:SF1">
    <property type="entry name" value="HTH-TYPE TRANSCRIPTIONAL REGULATOR YJDC"/>
    <property type="match status" value="1"/>
</dbReference>
<evidence type="ECO:0000259" key="5">
    <source>
        <dbReference type="PROSITE" id="PS50977"/>
    </source>
</evidence>
<name>A0ABS6B6F9_9NOCA</name>
<evidence type="ECO:0000313" key="7">
    <source>
        <dbReference type="Proteomes" id="UP000733379"/>
    </source>
</evidence>
<dbReference type="PANTHER" id="PTHR47506">
    <property type="entry name" value="TRANSCRIPTIONAL REGULATORY PROTEIN"/>
    <property type="match status" value="1"/>
</dbReference>
<dbReference type="InterPro" id="IPR036271">
    <property type="entry name" value="Tet_transcr_reg_TetR-rel_C_sf"/>
</dbReference>
<dbReference type="InterPro" id="IPR011075">
    <property type="entry name" value="TetR_C"/>
</dbReference>
<proteinExistence type="predicted"/>
<feature type="DNA-binding region" description="H-T-H motif" evidence="4">
    <location>
        <begin position="26"/>
        <end position="45"/>
    </location>
</feature>
<sequence length="197" mass="21161">MAPRTSSHILDVAEQLVQSRGFNGFSYADIAAALSISKPALYYHFPSKAELGLALVQRYEQRFFEALAAVDGADASARLERYASLYAGVLREQRMCLCGMLAAEYSTLTAAMQASVVHFFERNVEWLSEVLSQGLREGTLAFAGSPNEKAHMIISCLEGALLVARVYADVDMFQTTAASLLSGLAAVPIGEIADAAG</sequence>
<dbReference type="EMBL" id="JAHKNI010000009">
    <property type="protein sequence ID" value="MBU3064930.1"/>
    <property type="molecule type" value="Genomic_DNA"/>
</dbReference>
<dbReference type="PRINTS" id="PR00455">
    <property type="entry name" value="HTHTETR"/>
</dbReference>
<dbReference type="SUPFAM" id="SSF46689">
    <property type="entry name" value="Homeodomain-like"/>
    <property type="match status" value="1"/>
</dbReference>
<dbReference type="InterPro" id="IPR001647">
    <property type="entry name" value="HTH_TetR"/>
</dbReference>
<comment type="caution">
    <text evidence="6">The sequence shown here is derived from an EMBL/GenBank/DDBJ whole genome shotgun (WGS) entry which is preliminary data.</text>
</comment>
<dbReference type="InterPro" id="IPR009057">
    <property type="entry name" value="Homeodomain-like_sf"/>
</dbReference>
<keyword evidence="7" id="KW-1185">Reference proteome</keyword>
<dbReference type="Pfam" id="PF16925">
    <property type="entry name" value="TetR_C_13"/>
    <property type="match status" value="1"/>
</dbReference>
<evidence type="ECO:0000256" key="2">
    <source>
        <dbReference type="ARBA" id="ARBA00023125"/>
    </source>
</evidence>
<organism evidence="6 7">
    <name type="scientific">Nocardia albiluteola</name>
    <dbReference type="NCBI Taxonomy" id="2842303"/>
    <lineage>
        <taxon>Bacteria</taxon>
        <taxon>Bacillati</taxon>
        <taxon>Actinomycetota</taxon>
        <taxon>Actinomycetes</taxon>
        <taxon>Mycobacteriales</taxon>
        <taxon>Nocardiaceae</taxon>
        <taxon>Nocardia</taxon>
    </lineage>
</organism>
<dbReference type="Pfam" id="PF00440">
    <property type="entry name" value="TetR_N"/>
    <property type="match status" value="1"/>
</dbReference>
<dbReference type="SUPFAM" id="SSF48498">
    <property type="entry name" value="Tetracyclin repressor-like, C-terminal domain"/>
    <property type="match status" value="1"/>
</dbReference>
<dbReference type="RefSeq" id="WP_215920586.1">
    <property type="nucleotide sequence ID" value="NZ_JAHKNI010000009.1"/>
</dbReference>
<evidence type="ECO:0000256" key="4">
    <source>
        <dbReference type="PROSITE-ProRule" id="PRU00335"/>
    </source>
</evidence>
<gene>
    <name evidence="6" type="ORF">KO481_25790</name>
</gene>
<protein>
    <submittedName>
        <fullName evidence="6">TetR/AcrR family transcriptional regulator</fullName>
    </submittedName>
</protein>
<evidence type="ECO:0000256" key="1">
    <source>
        <dbReference type="ARBA" id="ARBA00023015"/>
    </source>
</evidence>
<keyword evidence="2 4" id="KW-0238">DNA-binding</keyword>
<dbReference type="Proteomes" id="UP000733379">
    <property type="component" value="Unassembled WGS sequence"/>
</dbReference>
<accession>A0ABS6B6F9</accession>
<keyword evidence="1" id="KW-0805">Transcription regulation</keyword>
<dbReference type="PROSITE" id="PS50977">
    <property type="entry name" value="HTH_TETR_2"/>
    <property type="match status" value="1"/>
</dbReference>
<reference evidence="6 7" key="1">
    <citation type="submission" date="2021-06" db="EMBL/GenBank/DDBJ databases">
        <title>Actinomycetes sequencing.</title>
        <authorList>
            <person name="Shan Q."/>
        </authorList>
    </citation>
    <scope>NUCLEOTIDE SEQUENCE [LARGE SCALE GENOMIC DNA]</scope>
    <source>
        <strain evidence="6 7">NEAU-G5</strain>
    </source>
</reference>